<dbReference type="SUPFAM" id="SSF103647">
    <property type="entry name" value="TSP type-3 repeat"/>
    <property type="match status" value="1"/>
</dbReference>
<dbReference type="AlphaFoldDB" id="A0A7Z7FD88"/>
<accession>A0A7Z7FD88</accession>
<dbReference type="GO" id="GO:0005509">
    <property type="term" value="F:calcium ion binding"/>
    <property type="evidence" value="ECO:0007669"/>
    <property type="project" value="InterPro"/>
</dbReference>
<evidence type="ECO:0000256" key="2">
    <source>
        <dbReference type="ARBA" id="ARBA00022525"/>
    </source>
</evidence>
<dbReference type="RefSeq" id="WP_154717854.1">
    <property type="nucleotide sequence ID" value="NZ_FNCA01000007.1"/>
</dbReference>
<proteinExistence type="predicted"/>
<keyword evidence="7" id="KW-1185">Reference proteome</keyword>
<evidence type="ECO:0000256" key="1">
    <source>
        <dbReference type="ARBA" id="ARBA00004613"/>
    </source>
</evidence>
<evidence type="ECO:0000313" key="6">
    <source>
        <dbReference type="EMBL" id="SDG11542.1"/>
    </source>
</evidence>
<dbReference type="Proteomes" id="UP000199259">
    <property type="component" value="Unassembled WGS sequence"/>
</dbReference>
<evidence type="ECO:0000256" key="5">
    <source>
        <dbReference type="SAM" id="MobiDB-lite"/>
    </source>
</evidence>
<feature type="compositionally biased region" description="Low complexity" evidence="5">
    <location>
        <begin position="26"/>
        <end position="41"/>
    </location>
</feature>
<dbReference type="EMBL" id="FNCA01000007">
    <property type="protein sequence ID" value="SDG11542.1"/>
    <property type="molecule type" value="Genomic_DNA"/>
</dbReference>
<name>A0A7Z7FD88_9EURY</name>
<keyword evidence="4" id="KW-0106">Calcium</keyword>
<feature type="region of interest" description="Disordered" evidence="5">
    <location>
        <begin position="26"/>
        <end position="82"/>
    </location>
</feature>
<evidence type="ECO:0000256" key="3">
    <source>
        <dbReference type="ARBA" id="ARBA00022729"/>
    </source>
</evidence>
<reference evidence="6 7" key="1">
    <citation type="submission" date="2016-10" db="EMBL/GenBank/DDBJ databases">
        <authorList>
            <person name="Varghese N."/>
            <person name="Submissions S."/>
        </authorList>
    </citation>
    <scope>NUCLEOTIDE SEQUENCE [LARGE SCALE GENOMIC DNA]</scope>
    <source>
        <strain evidence="6 7">PL 12/M</strain>
    </source>
</reference>
<dbReference type="InterPro" id="IPR059100">
    <property type="entry name" value="TSP3_bac"/>
</dbReference>
<comment type="subcellular location">
    <subcellularLocation>
        <location evidence="1">Secreted</location>
    </subcellularLocation>
</comment>
<dbReference type="InterPro" id="IPR028974">
    <property type="entry name" value="TSP_type-3_rpt"/>
</dbReference>
<gene>
    <name evidence="6" type="ORF">SAMN04488589_2202</name>
</gene>
<sequence length="227" mass="24214">MKRFNLVILGMLMVAVIAISGCAGNSPSSTNSAATTSQNQAPTTNNVDSDGDGIPDNAENVLGTDPLNADTDGDGINDNLDNNPVLVDTVPHVASGTNGFVIKQVLVENNYDEVAKKDAPDHLEVILENTGNSAINNFSVYYSINDVNTSSTQSYELQLQGFTLQPMETKSIHIDTQQGTNHYRANPNSLYYKDQNQLDISVMVNAAGYQGQTLDVTKDAGGAELAD</sequence>
<keyword evidence="3" id="KW-0732">Signal</keyword>
<comment type="caution">
    <text evidence="6">The sequence shown here is derived from an EMBL/GenBank/DDBJ whole genome shotgun (WGS) entry which is preliminary data.</text>
</comment>
<dbReference type="PROSITE" id="PS51257">
    <property type="entry name" value="PROKAR_LIPOPROTEIN"/>
    <property type="match status" value="1"/>
</dbReference>
<organism evidence="6 7">
    <name type="scientific">Methanolobus vulcani</name>
    <dbReference type="NCBI Taxonomy" id="38026"/>
    <lineage>
        <taxon>Archaea</taxon>
        <taxon>Methanobacteriati</taxon>
        <taxon>Methanobacteriota</taxon>
        <taxon>Stenosarchaea group</taxon>
        <taxon>Methanomicrobia</taxon>
        <taxon>Methanosarcinales</taxon>
        <taxon>Methanosarcinaceae</taxon>
        <taxon>Methanolobus</taxon>
    </lineage>
</organism>
<evidence type="ECO:0000313" key="7">
    <source>
        <dbReference type="Proteomes" id="UP000199259"/>
    </source>
</evidence>
<protein>
    <submittedName>
        <fullName evidence="6">Uncharacterized protein</fullName>
    </submittedName>
</protein>
<dbReference type="Gene3D" id="4.10.1080.10">
    <property type="entry name" value="TSP type-3 repeat"/>
    <property type="match status" value="1"/>
</dbReference>
<keyword evidence="2" id="KW-0964">Secreted</keyword>
<evidence type="ECO:0000256" key="4">
    <source>
        <dbReference type="ARBA" id="ARBA00022837"/>
    </source>
</evidence>
<dbReference type="Pfam" id="PF18884">
    <property type="entry name" value="TSP3_bac"/>
    <property type="match status" value="1"/>
</dbReference>